<dbReference type="Proteomes" id="UP001066276">
    <property type="component" value="Chromosome 7"/>
</dbReference>
<dbReference type="AlphaFoldDB" id="A0AAV7PC67"/>
<keyword evidence="2" id="KW-1185">Reference proteome</keyword>
<accession>A0AAV7PC67</accession>
<organism evidence="1 2">
    <name type="scientific">Pleurodeles waltl</name>
    <name type="common">Iberian ribbed newt</name>
    <dbReference type="NCBI Taxonomy" id="8319"/>
    <lineage>
        <taxon>Eukaryota</taxon>
        <taxon>Metazoa</taxon>
        <taxon>Chordata</taxon>
        <taxon>Craniata</taxon>
        <taxon>Vertebrata</taxon>
        <taxon>Euteleostomi</taxon>
        <taxon>Amphibia</taxon>
        <taxon>Batrachia</taxon>
        <taxon>Caudata</taxon>
        <taxon>Salamandroidea</taxon>
        <taxon>Salamandridae</taxon>
        <taxon>Pleurodelinae</taxon>
        <taxon>Pleurodeles</taxon>
    </lineage>
</organism>
<sequence length="139" mass="16178">MWRCFVTQHYTALTWEPRLLHDLGCRHDSDEEEKITEPLPSINSWVHQDDLEILLDPSGKSSIILKEKTKNEEVELTFTPEVKAYIVRGGSEVMSTCLRREFDDVFTDTLRCLTNYVHKIVLKDRAEPVSYKVRGVRLA</sequence>
<name>A0AAV7PC67_PLEWA</name>
<dbReference type="EMBL" id="JANPWB010000011">
    <property type="protein sequence ID" value="KAJ1124719.1"/>
    <property type="molecule type" value="Genomic_DNA"/>
</dbReference>
<protein>
    <submittedName>
        <fullName evidence="1">Uncharacterized protein</fullName>
    </submittedName>
</protein>
<gene>
    <name evidence="1" type="ORF">NDU88_003168</name>
</gene>
<evidence type="ECO:0000313" key="1">
    <source>
        <dbReference type="EMBL" id="KAJ1124719.1"/>
    </source>
</evidence>
<reference evidence="1" key="1">
    <citation type="journal article" date="2022" name="bioRxiv">
        <title>Sequencing and chromosome-scale assembly of the giantPleurodeles waltlgenome.</title>
        <authorList>
            <person name="Brown T."/>
            <person name="Elewa A."/>
            <person name="Iarovenko S."/>
            <person name="Subramanian E."/>
            <person name="Araus A.J."/>
            <person name="Petzold A."/>
            <person name="Susuki M."/>
            <person name="Suzuki K.-i.T."/>
            <person name="Hayashi T."/>
            <person name="Toyoda A."/>
            <person name="Oliveira C."/>
            <person name="Osipova E."/>
            <person name="Leigh N.D."/>
            <person name="Simon A."/>
            <person name="Yun M.H."/>
        </authorList>
    </citation>
    <scope>NUCLEOTIDE SEQUENCE</scope>
    <source>
        <strain evidence="1">20211129_DDA</strain>
        <tissue evidence="1">Liver</tissue>
    </source>
</reference>
<comment type="caution">
    <text evidence="1">The sequence shown here is derived from an EMBL/GenBank/DDBJ whole genome shotgun (WGS) entry which is preliminary data.</text>
</comment>
<evidence type="ECO:0000313" key="2">
    <source>
        <dbReference type="Proteomes" id="UP001066276"/>
    </source>
</evidence>
<proteinExistence type="predicted"/>